<gene>
    <name evidence="2" type="primary">LOC108568696</name>
</gene>
<evidence type="ECO:0000313" key="2">
    <source>
        <dbReference type="RefSeq" id="XP_017785416.1"/>
    </source>
</evidence>
<name>A0ABM1NF16_NICVS</name>
<dbReference type="PANTHER" id="PTHR13318">
    <property type="entry name" value="PARTNER OF PAIRED, ISOFORM B-RELATED"/>
    <property type="match status" value="1"/>
</dbReference>
<dbReference type="Proteomes" id="UP000695000">
    <property type="component" value="Unplaced"/>
</dbReference>
<evidence type="ECO:0000313" key="1">
    <source>
        <dbReference type="Proteomes" id="UP000695000"/>
    </source>
</evidence>
<reference evidence="2" key="1">
    <citation type="submission" date="2025-08" db="UniProtKB">
        <authorList>
            <consortium name="RefSeq"/>
        </authorList>
    </citation>
    <scope>IDENTIFICATION</scope>
    <source>
        <tissue evidence="2">Whole Larva</tissue>
    </source>
</reference>
<organism evidence="1 2">
    <name type="scientific">Nicrophorus vespilloides</name>
    <name type="common">Boreal carrion beetle</name>
    <dbReference type="NCBI Taxonomy" id="110193"/>
    <lineage>
        <taxon>Eukaryota</taxon>
        <taxon>Metazoa</taxon>
        <taxon>Ecdysozoa</taxon>
        <taxon>Arthropoda</taxon>
        <taxon>Hexapoda</taxon>
        <taxon>Insecta</taxon>
        <taxon>Pterygota</taxon>
        <taxon>Neoptera</taxon>
        <taxon>Endopterygota</taxon>
        <taxon>Coleoptera</taxon>
        <taxon>Polyphaga</taxon>
        <taxon>Staphyliniformia</taxon>
        <taxon>Silphidae</taxon>
        <taxon>Nicrophorinae</taxon>
        <taxon>Nicrophorus</taxon>
    </lineage>
</organism>
<dbReference type="RefSeq" id="XP_017785416.1">
    <property type="nucleotide sequence ID" value="XM_017929927.1"/>
</dbReference>
<dbReference type="Gene3D" id="3.80.10.10">
    <property type="entry name" value="Ribonuclease Inhibitor"/>
    <property type="match status" value="2"/>
</dbReference>
<dbReference type="PANTHER" id="PTHR13318:SF95">
    <property type="entry name" value="F-BOX PROTEIN YLR352W"/>
    <property type="match status" value="1"/>
</dbReference>
<proteinExistence type="predicted"/>
<dbReference type="InterPro" id="IPR032675">
    <property type="entry name" value="LRR_dom_sf"/>
</dbReference>
<dbReference type="SUPFAM" id="SSF52047">
    <property type="entry name" value="RNI-like"/>
    <property type="match status" value="1"/>
</dbReference>
<dbReference type="GeneID" id="108568696"/>
<accession>A0ABM1NF16</accession>
<keyword evidence="1" id="KW-1185">Reference proteome</keyword>
<protein>
    <submittedName>
        <fullName evidence="2">Uncharacterized protein LOC108568696</fullName>
    </submittedName>
</protein>
<sequence>MSPKMQVPQLSAVALCNVSTLLMQCLSDDEGANYEAVATYLLDATHEVLQDLLKLILNVKNLDASTRFSCLQMILREDIQRLDTGLFPHSYYEKILEVIAASGRGLKHLNLKGIWLRDYPESLRDLISKLSNLKVLVIPHMADDQVLEALIESCPQLSVLDISGECNFTADGLRNVKSNRLKVLSVGMYGKRTVTDDDATEYVRTIVQMLKNLPNLNVLKTYSHTGLALLEMYKENPDCRTNLKYIHDTSTSIEVLEAVVKLCPELESVNLNSPKERVLSGLSSLKRLSSLKISEPDCSELMEYLEVAGRKIQVLKLSTTRGESLDVSRLAVLAPDLLTLELYKSRLICMHPDNYFLSLQTLEVLYCDISTVVLRYLLQNSPFLKRVIIGDDIHMTDGDVFRICAECEFYALEELWFSRARSLTATSIELLMGHCPNLKVLGQVSGWDISSDDLDLLRTIITSANIDLTLLPIE</sequence>